<evidence type="ECO:0000313" key="8">
    <source>
        <dbReference type="Proteomes" id="UP000694888"/>
    </source>
</evidence>
<dbReference type="SUPFAM" id="SSF103473">
    <property type="entry name" value="MFS general substrate transporter"/>
    <property type="match status" value="1"/>
</dbReference>
<feature type="transmembrane region" description="Helical" evidence="6">
    <location>
        <begin position="448"/>
        <end position="470"/>
    </location>
</feature>
<feature type="transmembrane region" description="Helical" evidence="6">
    <location>
        <begin position="195"/>
        <end position="214"/>
    </location>
</feature>
<dbReference type="PANTHER" id="PTHR11662:SF399">
    <property type="entry name" value="FI19708P1-RELATED"/>
    <property type="match status" value="1"/>
</dbReference>
<protein>
    <submittedName>
        <fullName evidence="9">Sialin</fullName>
    </submittedName>
</protein>
<keyword evidence="4 6" id="KW-0472">Membrane</keyword>
<evidence type="ECO:0000259" key="7">
    <source>
        <dbReference type="PROSITE" id="PS50850"/>
    </source>
</evidence>
<evidence type="ECO:0000256" key="3">
    <source>
        <dbReference type="ARBA" id="ARBA00022989"/>
    </source>
</evidence>
<organism evidence="8 9">
    <name type="scientific">Aplysia californica</name>
    <name type="common">California sea hare</name>
    <dbReference type="NCBI Taxonomy" id="6500"/>
    <lineage>
        <taxon>Eukaryota</taxon>
        <taxon>Metazoa</taxon>
        <taxon>Spiralia</taxon>
        <taxon>Lophotrochozoa</taxon>
        <taxon>Mollusca</taxon>
        <taxon>Gastropoda</taxon>
        <taxon>Heterobranchia</taxon>
        <taxon>Euthyneura</taxon>
        <taxon>Tectipleura</taxon>
        <taxon>Aplysiida</taxon>
        <taxon>Aplysioidea</taxon>
        <taxon>Aplysiidae</taxon>
        <taxon>Aplysia</taxon>
    </lineage>
</organism>
<dbReference type="InterPro" id="IPR005829">
    <property type="entry name" value="Sugar_transporter_CS"/>
</dbReference>
<feature type="transmembrane region" description="Helical" evidence="6">
    <location>
        <begin position="220"/>
        <end position="243"/>
    </location>
</feature>
<evidence type="ECO:0000256" key="6">
    <source>
        <dbReference type="SAM" id="Phobius"/>
    </source>
</evidence>
<proteinExistence type="predicted"/>
<dbReference type="PANTHER" id="PTHR11662">
    <property type="entry name" value="SOLUTE CARRIER FAMILY 17"/>
    <property type="match status" value="1"/>
</dbReference>
<dbReference type="InterPro" id="IPR036259">
    <property type="entry name" value="MFS_trans_sf"/>
</dbReference>
<name>A0ABM1W0A9_APLCA</name>
<evidence type="ECO:0000256" key="1">
    <source>
        <dbReference type="ARBA" id="ARBA00004141"/>
    </source>
</evidence>
<feature type="transmembrane region" description="Helical" evidence="6">
    <location>
        <begin position="255"/>
        <end position="277"/>
    </location>
</feature>
<keyword evidence="8" id="KW-1185">Reference proteome</keyword>
<gene>
    <name evidence="9" type="primary">LOC101850907</name>
</gene>
<keyword evidence="3 6" id="KW-1133">Transmembrane helix</keyword>
<feature type="transmembrane region" description="Helical" evidence="6">
    <location>
        <begin position="482"/>
        <end position="505"/>
    </location>
</feature>
<feature type="transmembrane region" description="Helical" evidence="6">
    <location>
        <begin position="423"/>
        <end position="442"/>
    </location>
</feature>
<dbReference type="PROSITE" id="PS00217">
    <property type="entry name" value="SUGAR_TRANSPORT_2"/>
    <property type="match status" value="1"/>
</dbReference>
<feature type="transmembrane region" description="Helical" evidence="6">
    <location>
        <begin position="517"/>
        <end position="537"/>
    </location>
</feature>
<dbReference type="Proteomes" id="UP000694888">
    <property type="component" value="Unplaced"/>
</dbReference>
<feature type="compositionally biased region" description="Low complexity" evidence="5">
    <location>
        <begin position="9"/>
        <end position="47"/>
    </location>
</feature>
<dbReference type="InterPro" id="IPR020846">
    <property type="entry name" value="MFS_dom"/>
</dbReference>
<feature type="region of interest" description="Disordered" evidence="5">
    <location>
        <begin position="1"/>
        <end position="51"/>
    </location>
</feature>
<sequence length="621" mass="66834">MTKDSAVQTNHTNHNSNNKNPTYHHTYLHTNNTDPTYHHTYPHTNHTNHPEPTPPVMPTERTALLNNSDHVTLTPRSKVKDERPADTGGFFSCRHILALMAFFGFVNVYALRVNLSVALVAMVNNTGTDKAGHNDTRDGECPAPGGANATDGGKSGEFDWDPTTQGYILGAFFYGYIVTQLPGGWLASRFGGKRLFGLGVLCTSVLTLLTPVAARTSEYLFIALRILEGIGEGVTFPAMYAIWGQWAPVWERSRLVAFTTAGAQFGTVISLPLSGLLCDSDILGGWPSVFYIFGAVACLWCVFWMLIVHDTPAKHPRISVAEREYILTSLGDTRHISPPWKQIFLSPALWGIMGAHFASNWGFYTLLTSLPTYMADILKFDMKQNGLLSALPYAGSWIIGPVAGLVADIIRRRHILSTVCTRKVFNTLGCLIPATTLILVGYVGCNHVLVVVCLTLSVSLASFNGGGFSVNHLDLSPRFAGILLGLTNTVATIPGFVSPALVGYLTDGNETRAQWQIVFYVAASIYALGALIFALLARGVEQPWSKSHDTEFLVPEPEHPPAAGVSADNNDVLGGGDVKVKAVVAAGLDHSNAAGAPTVGGYGSVHAVDAQTKSVNNVQSA</sequence>
<evidence type="ECO:0000256" key="4">
    <source>
        <dbReference type="ARBA" id="ARBA00023136"/>
    </source>
</evidence>
<feature type="transmembrane region" description="Helical" evidence="6">
    <location>
        <begin position="167"/>
        <end position="188"/>
    </location>
</feature>
<feature type="transmembrane region" description="Helical" evidence="6">
    <location>
        <begin position="96"/>
        <end position="123"/>
    </location>
</feature>
<feature type="transmembrane region" description="Helical" evidence="6">
    <location>
        <begin position="387"/>
        <end position="411"/>
    </location>
</feature>
<feature type="domain" description="Major facilitator superfamily (MFS) profile" evidence="7">
    <location>
        <begin position="96"/>
        <end position="541"/>
    </location>
</feature>
<dbReference type="PROSITE" id="PS50850">
    <property type="entry name" value="MFS"/>
    <property type="match status" value="1"/>
</dbReference>
<comment type="subcellular location">
    <subcellularLocation>
        <location evidence="1">Membrane</location>
        <topology evidence="1">Multi-pass membrane protein</topology>
    </subcellularLocation>
</comment>
<accession>A0ABM1W0A9</accession>
<reference evidence="9" key="1">
    <citation type="submission" date="2025-08" db="UniProtKB">
        <authorList>
            <consortium name="RefSeq"/>
        </authorList>
    </citation>
    <scope>IDENTIFICATION</scope>
</reference>
<feature type="transmembrane region" description="Helical" evidence="6">
    <location>
        <begin position="289"/>
        <end position="308"/>
    </location>
</feature>
<dbReference type="Pfam" id="PF07690">
    <property type="entry name" value="MFS_1"/>
    <property type="match status" value="1"/>
</dbReference>
<evidence type="ECO:0000256" key="5">
    <source>
        <dbReference type="SAM" id="MobiDB-lite"/>
    </source>
</evidence>
<dbReference type="InterPro" id="IPR011701">
    <property type="entry name" value="MFS"/>
</dbReference>
<feature type="transmembrane region" description="Helical" evidence="6">
    <location>
        <begin position="343"/>
        <end position="367"/>
    </location>
</feature>
<evidence type="ECO:0000256" key="2">
    <source>
        <dbReference type="ARBA" id="ARBA00022692"/>
    </source>
</evidence>
<dbReference type="GeneID" id="101850907"/>
<dbReference type="InterPro" id="IPR050382">
    <property type="entry name" value="MFS_Na/Anion_cotransporter"/>
</dbReference>
<dbReference type="RefSeq" id="XP_035828102.1">
    <property type="nucleotide sequence ID" value="XM_035972209.1"/>
</dbReference>
<feature type="region of interest" description="Disordered" evidence="5">
    <location>
        <begin position="130"/>
        <end position="155"/>
    </location>
</feature>
<dbReference type="Gene3D" id="1.20.1250.20">
    <property type="entry name" value="MFS general substrate transporter like domains"/>
    <property type="match status" value="2"/>
</dbReference>
<evidence type="ECO:0000313" key="9">
    <source>
        <dbReference type="RefSeq" id="XP_035828102.1"/>
    </source>
</evidence>
<dbReference type="CDD" id="cd17318">
    <property type="entry name" value="MFS_SLC17"/>
    <property type="match status" value="1"/>
</dbReference>
<keyword evidence="2 6" id="KW-0812">Transmembrane</keyword>
<feature type="compositionally biased region" description="Basic and acidic residues" evidence="5">
    <location>
        <begin position="130"/>
        <end position="140"/>
    </location>
</feature>